<evidence type="ECO:0000313" key="2">
    <source>
        <dbReference type="Proteomes" id="UP000215914"/>
    </source>
</evidence>
<keyword evidence="2" id="KW-1185">Reference proteome</keyword>
<proteinExistence type="predicted"/>
<dbReference type="EMBL" id="MNCJ02000320">
    <property type="protein sequence ID" value="KAF5804615.1"/>
    <property type="molecule type" value="Genomic_DNA"/>
</dbReference>
<reference evidence="1" key="1">
    <citation type="journal article" date="2017" name="Nature">
        <title>The sunflower genome provides insights into oil metabolism, flowering and Asterid evolution.</title>
        <authorList>
            <person name="Badouin H."/>
            <person name="Gouzy J."/>
            <person name="Grassa C.J."/>
            <person name="Murat F."/>
            <person name="Staton S.E."/>
            <person name="Cottret L."/>
            <person name="Lelandais-Briere C."/>
            <person name="Owens G.L."/>
            <person name="Carrere S."/>
            <person name="Mayjonade B."/>
            <person name="Legrand L."/>
            <person name="Gill N."/>
            <person name="Kane N.C."/>
            <person name="Bowers J.E."/>
            <person name="Hubner S."/>
            <person name="Bellec A."/>
            <person name="Berard A."/>
            <person name="Berges H."/>
            <person name="Blanchet N."/>
            <person name="Boniface M.C."/>
            <person name="Brunel D."/>
            <person name="Catrice O."/>
            <person name="Chaidir N."/>
            <person name="Claudel C."/>
            <person name="Donnadieu C."/>
            <person name="Faraut T."/>
            <person name="Fievet G."/>
            <person name="Helmstetter N."/>
            <person name="King M."/>
            <person name="Knapp S.J."/>
            <person name="Lai Z."/>
            <person name="Le Paslier M.C."/>
            <person name="Lippi Y."/>
            <person name="Lorenzon L."/>
            <person name="Mandel J.R."/>
            <person name="Marage G."/>
            <person name="Marchand G."/>
            <person name="Marquand E."/>
            <person name="Bret-Mestries E."/>
            <person name="Morien E."/>
            <person name="Nambeesan S."/>
            <person name="Nguyen T."/>
            <person name="Pegot-Espagnet P."/>
            <person name="Pouilly N."/>
            <person name="Raftis F."/>
            <person name="Sallet E."/>
            <person name="Schiex T."/>
            <person name="Thomas J."/>
            <person name="Vandecasteele C."/>
            <person name="Vares D."/>
            <person name="Vear F."/>
            <person name="Vautrin S."/>
            <person name="Crespi M."/>
            <person name="Mangin B."/>
            <person name="Burke J.M."/>
            <person name="Salse J."/>
            <person name="Munos S."/>
            <person name="Vincourt P."/>
            <person name="Rieseberg L.H."/>
            <person name="Langlade N.B."/>
        </authorList>
    </citation>
    <scope>NUCLEOTIDE SEQUENCE</scope>
    <source>
        <tissue evidence="1">Leaves</tissue>
    </source>
</reference>
<evidence type="ECO:0000313" key="1">
    <source>
        <dbReference type="EMBL" id="KAF5804615.1"/>
    </source>
</evidence>
<reference evidence="1" key="2">
    <citation type="submission" date="2020-06" db="EMBL/GenBank/DDBJ databases">
        <title>Helianthus annuus Genome sequencing and assembly Release 2.</title>
        <authorList>
            <person name="Gouzy J."/>
            <person name="Langlade N."/>
            <person name="Munos S."/>
        </authorList>
    </citation>
    <scope>NUCLEOTIDE SEQUENCE</scope>
    <source>
        <tissue evidence="1">Leaves</tissue>
    </source>
</reference>
<protein>
    <submittedName>
        <fullName evidence="1">Uncharacterized protein</fullName>
    </submittedName>
</protein>
<name>A0A9K3IXL7_HELAN</name>
<dbReference type="AlphaFoldDB" id="A0A9K3IXL7"/>
<dbReference type="Proteomes" id="UP000215914">
    <property type="component" value="Unassembled WGS sequence"/>
</dbReference>
<gene>
    <name evidence="1" type="ORF">HanXRQr2_Chr05g0199121</name>
</gene>
<comment type="caution">
    <text evidence="1">The sequence shown here is derived from an EMBL/GenBank/DDBJ whole genome shotgun (WGS) entry which is preliminary data.</text>
</comment>
<dbReference type="Gramene" id="mRNA:HanXRQr2_Chr05g0199121">
    <property type="protein sequence ID" value="mRNA:HanXRQr2_Chr05g0199121"/>
    <property type="gene ID" value="HanXRQr2_Chr05g0199121"/>
</dbReference>
<sequence length="40" mass="4315">MIICRPGHSQDILLKEPSSDLPWSLCCTEVLTCSPGSLAL</sequence>
<accession>A0A9K3IXL7</accession>
<organism evidence="1 2">
    <name type="scientific">Helianthus annuus</name>
    <name type="common">Common sunflower</name>
    <dbReference type="NCBI Taxonomy" id="4232"/>
    <lineage>
        <taxon>Eukaryota</taxon>
        <taxon>Viridiplantae</taxon>
        <taxon>Streptophyta</taxon>
        <taxon>Embryophyta</taxon>
        <taxon>Tracheophyta</taxon>
        <taxon>Spermatophyta</taxon>
        <taxon>Magnoliopsida</taxon>
        <taxon>eudicotyledons</taxon>
        <taxon>Gunneridae</taxon>
        <taxon>Pentapetalae</taxon>
        <taxon>asterids</taxon>
        <taxon>campanulids</taxon>
        <taxon>Asterales</taxon>
        <taxon>Asteraceae</taxon>
        <taxon>Asteroideae</taxon>
        <taxon>Heliantheae alliance</taxon>
        <taxon>Heliantheae</taxon>
        <taxon>Helianthus</taxon>
    </lineage>
</organism>